<feature type="region of interest" description="Disordered" evidence="1">
    <location>
        <begin position="276"/>
        <end position="318"/>
    </location>
</feature>
<dbReference type="Gene3D" id="3.40.50.300">
    <property type="entry name" value="P-loop containing nucleotide triphosphate hydrolases"/>
    <property type="match status" value="1"/>
</dbReference>
<dbReference type="Proteomes" id="UP000198888">
    <property type="component" value="Unassembled WGS sequence"/>
</dbReference>
<sequence>MFEKSGSTSPSSSRPLAVSRPTRGSERNQDLVNKANPSSDDLLLPSLNNGITLLDVDGSRGVPVLQSLVLDHLLLHNGPAFWVDANGHATTTTLAQIAPSHRLLNRIHVARGFTAYQHYGAVCDLPTAVNQSIQESTDNTGPRGRQPTDSDNDSSLHTPSLIVAPAVDAQYRTDDTLNEGHAKTLQARTLARLATYADGYDVPVLATRSKRDTFAEPVKTAADHHLECEQTRMGPRIVGDDFETLIYPVDDGAYYQTTFAYWRQLLEARAAQVGIEPTTTSPSTPDSVGTGLTTTGETTSMAANPLLDAWTAGGPGGR</sequence>
<dbReference type="GeneID" id="35002048"/>
<evidence type="ECO:0000256" key="1">
    <source>
        <dbReference type="SAM" id="MobiDB-lite"/>
    </source>
</evidence>
<dbReference type="InterPro" id="IPR027417">
    <property type="entry name" value="P-loop_NTPase"/>
</dbReference>
<dbReference type="STRING" id="1073996.SAMN05444271_11768"/>
<proteinExistence type="predicted"/>
<organism evidence="2 3">
    <name type="scientific">Halohasta litchfieldiae</name>
    <dbReference type="NCBI Taxonomy" id="1073996"/>
    <lineage>
        <taxon>Archaea</taxon>
        <taxon>Methanobacteriati</taxon>
        <taxon>Methanobacteriota</taxon>
        <taxon>Stenosarchaea group</taxon>
        <taxon>Halobacteria</taxon>
        <taxon>Halobacteriales</taxon>
        <taxon>Haloferacaceae</taxon>
        <taxon>Halohasta</taxon>
    </lineage>
</organism>
<evidence type="ECO:0000313" key="3">
    <source>
        <dbReference type="Proteomes" id="UP000198888"/>
    </source>
</evidence>
<name>A0A1H6VQT7_9EURY</name>
<feature type="region of interest" description="Disordered" evidence="1">
    <location>
        <begin position="1"/>
        <end position="39"/>
    </location>
</feature>
<reference evidence="2 3" key="1">
    <citation type="submission" date="2016-10" db="EMBL/GenBank/DDBJ databases">
        <authorList>
            <person name="de Groot N.N."/>
        </authorList>
    </citation>
    <scope>NUCLEOTIDE SEQUENCE [LARGE SCALE GENOMIC DNA]</scope>
    <source>
        <strain evidence="2 3">DSM 22187</strain>
    </source>
</reference>
<keyword evidence="3" id="KW-1185">Reference proteome</keyword>
<evidence type="ECO:0000313" key="2">
    <source>
        <dbReference type="EMBL" id="SEJ04157.1"/>
    </source>
</evidence>
<evidence type="ECO:0008006" key="4">
    <source>
        <dbReference type="Google" id="ProtNLM"/>
    </source>
</evidence>
<accession>A0A2H4Q131</accession>
<gene>
    <name evidence="2" type="ORF">SAMN05444271_11768</name>
</gene>
<protein>
    <recommendedName>
        <fullName evidence="4">Rad51 protein</fullName>
    </recommendedName>
</protein>
<dbReference type="KEGG" id="hae:halTADL_1235"/>
<feature type="compositionally biased region" description="Low complexity" evidence="1">
    <location>
        <begin position="277"/>
        <end position="299"/>
    </location>
</feature>
<feature type="compositionally biased region" description="Low complexity" evidence="1">
    <location>
        <begin position="1"/>
        <end position="21"/>
    </location>
</feature>
<dbReference type="AlphaFoldDB" id="A0A1H6VQT7"/>
<dbReference type="EMBL" id="FNYR01000017">
    <property type="protein sequence ID" value="SEJ04157.1"/>
    <property type="molecule type" value="Genomic_DNA"/>
</dbReference>
<feature type="region of interest" description="Disordered" evidence="1">
    <location>
        <begin position="134"/>
        <end position="158"/>
    </location>
</feature>
<dbReference type="RefSeq" id="WP_089672983.1">
    <property type="nucleotide sequence ID" value="NZ_CP024845.1"/>
</dbReference>
<accession>A0A1H6VQT7</accession>
<dbReference type="OrthoDB" id="359367at2157"/>
<feature type="compositionally biased region" description="Polar residues" evidence="1">
    <location>
        <begin position="147"/>
        <end position="158"/>
    </location>
</feature>